<dbReference type="Gene3D" id="3.20.20.70">
    <property type="entry name" value="Aldolase class I"/>
    <property type="match status" value="1"/>
</dbReference>
<proteinExistence type="inferred from homology"/>
<evidence type="ECO:0000259" key="23">
    <source>
        <dbReference type="PROSITE" id="PS51349"/>
    </source>
</evidence>
<comment type="catalytic activity">
    <reaction evidence="13">
        <text>(S)-lactate + 2 Fe(III)-[cytochrome c] = 2 Fe(II)-[cytochrome c] + pyruvate + 2 H(+)</text>
        <dbReference type="Rhea" id="RHEA:19909"/>
        <dbReference type="Rhea" id="RHEA-COMP:10350"/>
        <dbReference type="Rhea" id="RHEA-COMP:14399"/>
        <dbReference type="ChEBI" id="CHEBI:15361"/>
        <dbReference type="ChEBI" id="CHEBI:15378"/>
        <dbReference type="ChEBI" id="CHEBI:16651"/>
        <dbReference type="ChEBI" id="CHEBI:29033"/>
        <dbReference type="ChEBI" id="CHEBI:29034"/>
        <dbReference type="EC" id="1.1.2.3"/>
    </reaction>
    <physiologicalReaction direction="left-to-right" evidence="13">
        <dbReference type="Rhea" id="RHEA:19910"/>
    </physiologicalReaction>
</comment>
<evidence type="ECO:0000256" key="15">
    <source>
        <dbReference type="ARBA" id="ARBA00061589"/>
    </source>
</evidence>
<dbReference type="InterPro" id="IPR000262">
    <property type="entry name" value="FMN-dep_DH"/>
</dbReference>
<evidence type="ECO:0000256" key="14">
    <source>
        <dbReference type="ARBA" id="ARBA00061137"/>
    </source>
</evidence>
<comment type="similarity">
    <text evidence="15">In the N-terminal section; belongs to the cytochrome b5 family.</text>
</comment>
<dbReference type="FunFam" id="3.10.120.10:FF:000009">
    <property type="entry name" value="Cytochrome b2, mitochondrial, putative"/>
    <property type="match status" value="1"/>
</dbReference>
<keyword evidence="6" id="KW-0285">Flavoprotein</keyword>
<evidence type="ECO:0000256" key="17">
    <source>
        <dbReference type="ARBA" id="ARBA00068515"/>
    </source>
</evidence>
<evidence type="ECO:0000256" key="10">
    <source>
        <dbReference type="ARBA" id="ARBA00023002"/>
    </source>
</evidence>
<comment type="cofactor">
    <cofactor evidence="1">
        <name>FMN</name>
        <dbReference type="ChEBI" id="CHEBI:58210"/>
    </cofactor>
</comment>
<evidence type="ECO:0000256" key="5">
    <source>
        <dbReference type="ARBA" id="ARBA00022617"/>
    </source>
</evidence>
<evidence type="ECO:0000256" key="18">
    <source>
        <dbReference type="ARBA" id="ARBA00075949"/>
    </source>
</evidence>
<evidence type="ECO:0000256" key="19">
    <source>
        <dbReference type="ARBA" id="ARBA00078774"/>
    </source>
</evidence>
<keyword evidence="7" id="KW-0288">FMN</keyword>
<dbReference type="SUPFAM" id="SSF51395">
    <property type="entry name" value="FMN-linked oxidoreductases"/>
    <property type="match status" value="1"/>
</dbReference>
<dbReference type="CDD" id="cd02922">
    <property type="entry name" value="FCB2_FMN"/>
    <property type="match status" value="1"/>
</dbReference>
<evidence type="ECO:0000256" key="11">
    <source>
        <dbReference type="ARBA" id="ARBA00023004"/>
    </source>
</evidence>
<dbReference type="Gene3D" id="3.10.120.10">
    <property type="entry name" value="Cytochrome b5-like heme/steroid binding domain"/>
    <property type="match status" value="1"/>
</dbReference>
<keyword evidence="8 21" id="KW-0479">Metal-binding</keyword>
<dbReference type="GO" id="GO:0020037">
    <property type="term" value="F:heme binding"/>
    <property type="evidence" value="ECO:0007669"/>
    <property type="project" value="UniProtKB-UniRule"/>
</dbReference>
<evidence type="ECO:0000256" key="9">
    <source>
        <dbReference type="ARBA" id="ARBA00022946"/>
    </source>
</evidence>
<dbReference type="PANTHER" id="PTHR10578">
    <property type="entry name" value="S -2-HYDROXY-ACID OXIDASE-RELATED"/>
    <property type="match status" value="1"/>
</dbReference>
<accession>A0A261Y569</accession>
<evidence type="ECO:0000256" key="4">
    <source>
        <dbReference type="ARBA" id="ARBA00022448"/>
    </source>
</evidence>
<dbReference type="PROSITE" id="PS50255">
    <property type="entry name" value="CYTOCHROME_B5_2"/>
    <property type="match status" value="1"/>
</dbReference>
<evidence type="ECO:0000259" key="22">
    <source>
        <dbReference type="PROSITE" id="PS50255"/>
    </source>
</evidence>
<evidence type="ECO:0000256" key="3">
    <source>
        <dbReference type="ARBA" id="ARBA00011881"/>
    </source>
</evidence>
<evidence type="ECO:0000256" key="20">
    <source>
        <dbReference type="ARBA" id="ARBA00078938"/>
    </source>
</evidence>
<evidence type="ECO:0000256" key="1">
    <source>
        <dbReference type="ARBA" id="ARBA00001917"/>
    </source>
</evidence>
<evidence type="ECO:0000256" key="2">
    <source>
        <dbReference type="ARBA" id="ARBA00004569"/>
    </source>
</evidence>
<comment type="subunit">
    <text evidence="3">Homotetramer.</text>
</comment>
<dbReference type="EMBL" id="MVBO01000010">
    <property type="protein sequence ID" value="OZJ05743.1"/>
    <property type="molecule type" value="Genomic_DNA"/>
</dbReference>
<evidence type="ECO:0000256" key="7">
    <source>
        <dbReference type="ARBA" id="ARBA00022643"/>
    </source>
</evidence>
<dbReference type="GO" id="GO:0005758">
    <property type="term" value="C:mitochondrial intermembrane space"/>
    <property type="evidence" value="ECO:0007669"/>
    <property type="project" value="UniProtKB-SubCell"/>
</dbReference>
<dbReference type="InterPro" id="IPR008259">
    <property type="entry name" value="FMN_hydac_DH_AS"/>
</dbReference>
<keyword evidence="11 21" id="KW-0408">Iron</keyword>
<dbReference type="PROSITE" id="PS00191">
    <property type="entry name" value="CYTOCHROME_B5_1"/>
    <property type="match status" value="1"/>
</dbReference>
<dbReference type="InterPro" id="IPR037458">
    <property type="entry name" value="L-MDH/L-LDH_FMN-bd"/>
</dbReference>
<feature type="domain" description="Cytochrome b5 heme-binding" evidence="22">
    <location>
        <begin position="1"/>
        <end position="77"/>
    </location>
</feature>
<dbReference type="InterPro" id="IPR013785">
    <property type="entry name" value="Aldolase_TIM"/>
</dbReference>
<evidence type="ECO:0000256" key="8">
    <source>
        <dbReference type="ARBA" id="ARBA00022723"/>
    </source>
</evidence>
<comment type="similarity">
    <text evidence="14">In the C-terminal section; belongs to the FMN-dependent alpha-hydroxy acid dehydrogenase family.</text>
</comment>
<evidence type="ECO:0000256" key="6">
    <source>
        <dbReference type="ARBA" id="ARBA00022630"/>
    </source>
</evidence>
<protein>
    <recommendedName>
        <fullName evidence="17">L-lactate dehydrogenase (cytochrome)</fullName>
        <ecNumber evidence="16">1.1.2.3</ecNumber>
    </recommendedName>
    <alternativeName>
        <fullName evidence="19">Cytochrome b2</fullName>
    </alternativeName>
    <alternativeName>
        <fullName evidence="18">Flavocytochrome b2</fullName>
    </alternativeName>
    <alternativeName>
        <fullName evidence="20">L-lactate ferricytochrome c oxidoreductase</fullName>
    </alternativeName>
</protein>
<dbReference type="EC" id="1.1.2.3" evidence="16"/>
<keyword evidence="9" id="KW-0809">Transit peptide</keyword>
<comment type="similarity">
    <text evidence="21">Belongs to the cytochrome b5 family.</text>
</comment>
<dbReference type="InterPro" id="IPR018506">
    <property type="entry name" value="Cyt_B5_heme-BS"/>
</dbReference>
<dbReference type="InterPro" id="IPR037396">
    <property type="entry name" value="FMN_HAD"/>
</dbReference>
<dbReference type="OrthoDB" id="1925334at2759"/>
<dbReference type="PROSITE" id="PS00557">
    <property type="entry name" value="FMN_HYDROXY_ACID_DH_1"/>
    <property type="match status" value="1"/>
</dbReference>
<evidence type="ECO:0000256" key="13">
    <source>
        <dbReference type="ARBA" id="ARBA00052399"/>
    </source>
</evidence>
<keyword evidence="10" id="KW-0560">Oxidoreductase</keyword>
<dbReference type="Pfam" id="PF00173">
    <property type="entry name" value="Cyt-b5"/>
    <property type="match status" value="1"/>
</dbReference>
<name>A0A261Y569_9FUNG</name>
<feature type="domain" description="FMN hydroxy acid dehydrogenase" evidence="23">
    <location>
        <begin position="105"/>
        <end position="468"/>
    </location>
</feature>
<keyword evidence="5 21" id="KW-0349">Heme</keyword>
<reference evidence="24 25" key="1">
    <citation type="journal article" date="2017" name="Mycologia">
        <title>Bifiguratus adelaidae, gen. et sp. nov., a new member of Mucoromycotina in endophytic and soil-dwelling habitats.</title>
        <authorList>
            <person name="Torres-Cruz T.J."/>
            <person name="Billingsley Tobias T.L."/>
            <person name="Almatruk M."/>
            <person name="Hesse C."/>
            <person name="Kuske C.R."/>
            <person name="Desiro A."/>
            <person name="Benucci G.M."/>
            <person name="Bonito G."/>
            <person name="Stajich J.E."/>
            <person name="Dunlap C."/>
            <person name="Arnold A.E."/>
            <person name="Porras-Alfaro A."/>
        </authorList>
    </citation>
    <scope>NUCLEOTIDE SEQUENCE [LARGE SCALE GENOMIC DNA]</scope>
    <source>
        <strain evidence="24 25">AZ0501</strain>
    </source>
</reference>
<keyword evidence="4" id="KW-0813">Transport</keyword>
<evidence type="ECO:0000256" key="21">
    <source>
        <dbReference type="RuleBase" id="RU362121"/>
    </source>
</evidence>
<evidence type="ECO:0000313" key="24">
    <source>
        <dbReference type="EMBL" id="OZJ05743.1"/>
    </source>
</evidence>
<dbReference type="FunFam" id="3.20.20.70:FF:000062">
    <property type="entry name" value="Cytochrome b2, mitochondrial, putative"/>
    <property type="match status" value="1"/>
</dbReference>
<dbReference type="PROSITE" id="PS51349">
    <property type="entry name" value="FMN_HYDROXY_ACID_DH_2"/>
    <property type="match status" value="1"/>
</dbReference>
<keyword evidence="25" id="KW-1185">Reference proteome</keyword>
<evidence type="ECO:0000256" key="16">
    <source>
        <dbReference type="ARBA" id="ARBA00066458"/>
    </source>
</evidence>
<keyword evidence="12" id="KW-0496">Mitochondrion</keyword>
<dbReference type="GO" id="GO:0004460">
    <property type="term" value="F:L-lactate dehydrogenase (cytochrome) activity"/>
    <property type="evidence" value="ECO:0007669"/>
    <property type="project" value="UniProtKB-EC"/>
</dbReference>
<dbReference type="InterPro" id="IPR001199">
    <property type="entry name" value="Cyt_B5-like_heme/steroid-bd"/>
</dbReference>
<dbReference type="GO" id="GO:0046872">
    <property type="term" value="F:metal ion binding"/>
    <property type="evidence" value="ECO:0007669"/>
    <property type="project" value="UniProtKB-UniRule"/>
</dbReference>
<gene>
    <name evidence="24" type="ORF">BZG36_01288</name>
</gene>
<dbReference type="Proteomes" id="UP000242875">
    <property type="component" value="Unassembled WGS sequence"/>
</dbReference>
<dbReference type="SUPFAM" id="SSF55856">
    <property type="entry name" value="Cytochrome b5-like heme/steroid binding domain"/>
    <property type="match status" value="1"/>
</dbReference>
<organism evidence="24 25">
    <name type="scientific">Bifiguratus adelaidae</name>
    <dbReference type="NCBI Taxonomy" id="1938954"/>
    <lineage>
        <taxon>Eukaryota</taxon>
        <taxon>Fungi</taxon>
        <taxon>Fungi incertae sedis</taxon>
        <taxon>Mucoromycota</taxon>
        <taxon>Mucoromycotina</taxon>
        <taxon>Endogonomycetes</taxon>
        <taxon>Endogonales</taxon>
        <taxon>Endogonales incertae sedis</taxon>
        <taxon>Bifiguratus</taxon>
    </lineage>
</organism>
<dbReference type="Pfam" id="PF01070">
    <property type="entry name" value="FMN_dh"/>
    <property type="match status" value="1"/>
</dbReference>
<comment type="caution">
    <text evidence="24">The sequence shown here is derived from an EMBL/GenBank/DDBJ whole genome shotgun (WGS) entry which is preliminary data.</text>
</comment>
<sequence length="495" mass="55344">MSLTAEEVAKHKTQDDCWVIIHGKVYDLTNFLPEHPGGIKVITRWAGKDATEAFDPIHPPDIIDRYLSPDVCLGDVDEESLASVRLNREETEEEKRIRLAREKQPDLEEMYNSFDFEAVARHVLKPDAWAYYSSGADDEITMRENHNAFHRIWLRPRILVNVADIDMSATMLGTKTSFPLYITATALGKLGHPEGEVVLTRAAHQADIIQMMPTLASCSFDEMVKARAEGQTQWFQLYVNKDRNVTKQLVQKAEANGVKGLFITVDAPQLGRREKDMRQKYETAPPDEMARSKNSVVPRNAGAARAISTFIDAGLCWEDIPWFRSITKMPILLKGVQTAEDAVKAAEFGLQGCVLSNHGGRQLDFAPSGIEILPEVMDALKAKGLDKNFEVYVDGGVRRGTDIFKAIALGAKGVGIGRPGLYAMAGYGQAGVEKLLQLLKDELEMVMRLMGTPTLAHIKRDMVDVRNIKDHFVANPTDWLAHSVYDRMNVREPKL</sequence>
<evidence type="ECO:0000313" key="25">
    <source>
        <dbReference type="Proteomes" id="UP000242875"/>
    </source>
</evidence>
<dbReference type="AlphaFoldDB" id="A0A261Y569"/>
<dbReference type="PRINTS" id="PR00363">
    <property type="entry name" value="CYTOCHROMEB5"/>
</dbReference>
<dbReference type="SMART" id="SM01117">
    <property type="entry name" value="Cyt-b5"/>
    <property type="match status" value="1"/>
</dbReference>
<evidence type="ECO:0000256" key="12">
    <source>
        <dbReference type="ARBA" id="ARBA00023128"/>
    </source>
</evidence>
<dbReference type="InterPro" id="IPR036400">
    <property type="entry name" value="Cyt_B5-like_heme/steroid_sf"/>
</dbReference>
<dbReference type="PANTHER" id="PTHR10578:SF148">
    <property type="entry name" value="L-LACTATE DEHYDROGENASE (CYTOCHROME)"/>
    <property type="match status" value="1"/>
</dbReference>
<dbReference type="GO" id="GO:0006089">
    <property type="term" value="P:lactate metabolic process"/>
    <property type="evidence" value="ECO:0007669"/>
    <property type="project" value="EnsemblFungi"/>
</dbReference>
<comment type="subcellular location">
    <subcellularLocation>
        <location evidence="2">Mitochondrion intermembrane space</location>
    </subcellularLocation>
</comment>